<keyword evidence="3" id="KW-0813">Transport</keyword>
<feature type="compositionally biased region" description="Low complexity" evidence="5">
    <location>
        <begin position="271"/>
        <end position="289"/>
    </location>
</feature>
<dbReference type="InterPro" id="IPR006143">
    <property type="entry name" value="RND_pump_MFP"/>
</dbReference>
<feature type="domain" description="Multidrug resistance protein MdtA-like barrel-sandwich hybrid" evidence="7">
    <location>
        <begin position="65"/>
        <end position="219"/>
    </location>
</feature>
<evidence type="ECO:0000259" key="8">
    <source>
        <dbReference type="Pfam" id="PF25967"/>
    </source>
</evidence>
<evidence type="ECO:0000259" key="7">
    <source>
        <dbReference type="Pfam" id="PF25917"/>
    </source>
</evidence>
<protein>
    <submittedName>
        <fullName evidence="9">Efflux RND transporter periplasmic adaptor subunit</fullName>
    </submittedName>
</protein>
<dbReference type="PANTHER" id="PTHR30469">
    <property type="entry name" value="MULTIDRUG RESISTANCE PROTEIN MDTA"/>
    <property type="match status" value="1"/>
</dbReference>
<evidence type="ECO:0000313" key="10">
    <source>
        <dbReference type="Proteomes" id="UP000695802"/>
    </source>
</evidence>
<comment type="caution">
    <text evidence="9">The sequence shown here is derived from an EMBL/GenBank/DDBJ whole genome shotgun (WGS) entry which is preliminary data.</text>
</comment>
<dbReference type="Gene3D" id="2.40.420.20">
    <property type="match status" value="1"/>
</dbReference>
<dbReference type="PANTHER" id="PTHR30469:SF33">
    <property type="entry name" value="SLR1207 PROTEIN"/>
    <property type="match status" value="1"/>
</dbReference>
<dbReference type="Proteomes" id="UP000695802">
    <property type="component" value="Unassembled WGS sequence"/>
</dbReference>
<dbReference type="InterPro" id="IPR030190">
    <property type="entry name" value="MacA_alpha-hairpin_sf"/>
</dbReference>
<dbReference type="Gene3D" id="2.40.50.100">
    <property type="match status" value="2"/>
</dbReference>
<reference evidence="9 10" key="1">
    <citation type="submission" date="2021-02" db="EMBL/GenBank/DDBJ databases">
        <title>Taxonomically Unique Crown Gall-Associated Xanthomonas Stains Have Deficiency in Virulence Repertories.</title>
        <authorList>
            <person name="Mafakheri H."/>
            <person name="Taghavi S.M."/>
            <person name="Dimkic I."/>
            <person name="Nemanja K."/>
            <person name="Osdaghi E."/>
        </authorList>
    </citation>
    <scope>NUCLEOTIDE SEQUENCE [LARGE SCALE GENOMIC DNA]</scope>
    <source>
        <strain evidence="9 10">FX4</strain>
    </source>
</reference>
<proteinExistence type="inferred from homology"/>
<evidence type="ECO:0000256" key="2">
    <source>
        <dbReference type="ARBA" id="ARBA00009477"/>
    </source>
</evidence>
<dbReference type="Pfam" id="PF25876">
    <property type="entry name" value="HH_MFP_RND"/>
    <property type="match status" value="1"/>
</dbReference>
<dbReference type="Gene3D" id="6.10.140.1990">
    <property type="match status" value="1"/>
</dbReference>
<comment type="subcellular location">
    <subcellularLocation>
        <location evidence="1">Cell envelope</location>
    </subcellularLocation>
</comment>
<evidence type="ECO:0000259" key="6">
    <source>
        <dbReference type="Pfam" id="PF25876"/>
    </source>
</evidence>
<feature type="domain" description="Multidrug resistance protein MdtA-like C-terminal permuted SH3" evidence="8">
    <location>
        <begin position="327"/>
        <end position="387"/>
    </location>
</feature>
<dbReference type="Pfam" id="PF25967">
    <property type="entry name" value="RND-MFP_C"/>
    <property type="match status" value="1"/>
</dbReference>
<dbReference type="SUPFAM" id="SSF111369">
    <property type="entry name" value="HlyD-like secretion proteins"/>
    <property type="match status" value="1"/>
</dbReference>
<dbReference type="InterPro" id="IPR058625">
    <property type="entry name" value="MdtA-like_BSH"/>
</dbReference>
<keyword evidence="10" id="KW-1185">Reference proteome</keyword>
<feature type="domain" description="Multidrug resistance protein MdtA-like alpha-helical hairpin" evidence="6">
    <location>
        <begin position="111"/>
        <end position="187"/>
    </location>
</feature>
<keyword evidence="4" id="KW-0175">Coiled coil</keyword>
<evidence type="ECO:0000256" key="5">
    <source>
        <dbReference type="SAM" id="MobiDB-lite"/>
    </source>
</evidence>
<evidence type="ECO:0000256" key="1">
    <source>
        <dbReference type="ARBA" id="ARBA00004196"/>
    </source>
</evidence>
<dbReference type="Pfam" id="PF25917">
    <property type="entry name" value="BSH_RND"/>
    <property type="match status" value="1"/>
</dbReference>
<dbReference type="Gene3D" id="2.40.30.170">
    <property type="match status" value="1"/>
</dbReference>
<dbReference type="InterPro" id="IPR058627">
    <property type="entry name" value="MdtA-like_C"/>
</dbReference>
<sequence length="415" mass="43873">MKSALPKTRRNRIVLLILALLLLAAIAAWWLRPPPAPTLATSPVVRGDIEQTVEATGTIKPSQLVSVGAQASGRIESLKVKLGDNVKAGDLIAEIDSRTQLNTLKSAQAALQNARATRQVQVANLRQYELAFKRQQQMLAAEATSQADYDSARATLEGTRAQIAALDATIAEQQTTVDSAQTTLGYTKITAPIDGTVVAVVSKQGQTVNANQSTPTIVMLGNLNTMTVYAEISEADVVKTKEGQPVYFSILGNPDKRYTSTLRDIAPAPESVTSEDSTSTTTSSSSTSTSSSAIYYYGLFDVDNASRELRTYMTAQVSIVLGKASKVLSIPSAALGDKRGDGRYTVQVVGADGRPQPRTVRIGLNNNAQAEVKSGLHEGEQVVVGEATAATKQAASEKNSQRRGGPGGGPPPMGM</sequence>
<feature type="region of interest" description="Disordered" evidence="5">
    <location>
        <begin position="386"/>
        <end position="415"/>
    </location>
</feature>
<accession>A0ABS3B3H1</accession>
<name>A0ABS3B3H1_9XANT</name>
<gene>
    <name evidence="9" type="ORF">JR064_13470</name>
</gene>
<dbReference type="RefSeq" id="WP_206230035.1">
    <property type="nucleotide sequence ID" value="NZ_JAFIWB010000014.1"/>
</dbReference>
<dbReference type="EMBL" id="JAFIWB010000014">
    <property type="protein sequence ID" value="MBN6103174.1"/>
    <property type="molecule type" value="Genomic_DNA"/>
</dbReference>
<evidence type="ECO:0000256" key="4">
    <source>
        <dbReference type="ARBA" id="ARBA00023054"/>
    </source>
</evidence>
<evidence type="ECO:0000256" key="3">
    <source>
        <dbReference type="ARBA" id="ARBA00022448"/>
    </source>
</evidence>
<evidence type="ECO:0000313" key="9">
    <source>
        <dbReference type="EMBL" id="MBN6103174.1"/>
    </source>
</evidence>
<comment type="similarity">
    <text evidence="2">Belongs to the membrane fusion protein (MFP) (TC 8.A.1) family.</text>
</comment>
<feature type="region of interest" description="Disordered" evidence="5">
    <location>
        <begin position="268"/>
        <end position="289"/>
    </location>
</feature>
<organism evidence="9 10">
    <name type="scientific">Xanthomonas bonasiae</name>
    <dbReference type="NCBI Taxonomy" id="2810351"/>
    <lineage>
        <taxon>Bacteria</taxon>
        <taxon>Pseudomonadati</taxon>
        <taxon>Pseudomonadota</taxon>
        <taxon>Gammaproteobacteria</taxon>
        <taxon>Lysobacterales</taxon>
        <taxon>Lysobacteraceae</taxon>
        <taxon>Xanthomonas</taxon>
    </lineage>
</organism>
<dbReference type="NCBIfam" id="TIGR01730">
    <property type="entry name" value="RND_mfp"/>
    <property type="match status" value="1"/>
</dbReference>
<dbReference type="InterPro" id="IPR058624">
    <property type="entry name" value="MdtA-like_HH"/>
</dbReference>